<evidence type="ECO:0000313" key="6">
    <source>
        <dbReference type="Proteomes" id="UP000288216"/>
    </source>
</evidence>
<evidence type="ECO:0000256" key="3">
    <source>
        <dbReference type="ARBA" id="ARBA00022737"/>
    </source>
</evidence>
<dbReference type="InterPro" id="IPR001478">
    <property type="entry name" value="PDZ"/>
</dbReference>
<dbReference type="AlphaFoldDB" id="A0A401QGI0"/>
<protein>
    <recommendedName>
        <fullName evidence="4">PDZ domain-containing protein</fullName>
    </recommendedName>
</protein>
<keyword evidence="2" id="KW-0963">Cytoplasm</keyword>
<dbReference type="PANTHER" id="PTHR46227">
    <property type="entry name" value="GLUTAMATE RECEPTOR-INTERACTING PROTEIN GRIP"/>
    <property type="match status" value="1"/>
</dbReference>
<dbReference type="GO" id="GO:0098887">
    <property type="term" value="P:neurotransmitter receptor transport, endosome to postsynaptic membrane"/>
    <property type="evidence" value="ECO:0007669"/>
    <property type="project" value="TreeGrafter"/>
</dbReference>
<organism evidence="5 6">
    <name type="scientific">Scyliorhinus torazame</name>
    <name type="common">Cloudy catshark</name>
    <name type="synonym">Catulus torazame</name>
    <dbReference type="NCBI Taxonomy" id="75743"/>
    <lineage>
        <taxon>Eukaryota</taxon>
        <taxon>Metazoa</taxon>
        <taxon>Chordata</taxon>
        <taxon>Craniata</taxon>
        <taxon>Vertebrata</taxon>
        <taxon>Chondrichthyes</taxon>
        <taxon>Elasmobranchii</taxon>
        <taxon>Galeomorphii</taxon>
        <taxon>Galeoidea</taxon>
        <taxon>Carcharhiniformes</taxon>
        <taxon>Scyliorhinidae</taxon>
        <taxon>Scyliorhinus</taxon>
    </lineage>
</organism>
<evidence type="ECO:0000259" key="4">
    <source>
        <dbReference type="PROSITE" id="PS50106"/>
    </source>
</evidence>
<comment type="subcellular location">
    <subcellularLocation>
        <location evidence="1">Cytoplasm</location>
    </subcellularLocation>
</comment>
<dbReference type="Gene3D" id="2.30.42.10">
    <property type="match status" value="1"/>
</dbReference>
<reference evidence="5 6" key="1">
    <citation type="journal article" date="2018" name="Nat. Ecol. Evol.">
        <title>Shark genomes provide insights into elasmobranch evolution and the origin of vertebrates.</title>
        <authorList>
            <person name="Hara Y"/>
            <person name="Yamaguchi K"/>
            <person name="Onimaru K"/>
            <person name="Kadota M"/>
            <person name="Koyanagi M"/>
            <person name="Keeley SD"/>
            <person name="Tatsumi K"/>
            <person name="Tanaka K"/>
            <person name="Motone F"/>
            <person name="Kageyama Y"/>
            <person name="Nozu R"/>
            <person name="Adachi N"/>
            <person name="Nishimura O"/>
            <person name="Nakagawa R"/>
            <person name="Tanegashima C"/>
            <person name="Kiyatake I"/>
            <person name="Matsumoto R"/>
            <person name="Murakumo K"/>
            <person name="Nishida K"/>
            <person name="Terakita A"/>
            <person name="Kuratani S"/>
            <person name="Sato K"/>
            <person name="Hyodo S Kuraku.S."/>
        </authorList>
    </citation>
    <scope>NUCLEOTIDE SEQUENCE [LARGE SCALE GENOMIC DNA]</scope>
</reference>
<gene>
    <name evidence="5" type="ORF">scyTo_0025185</name>
</gene>
<feature type="domain" description="PDZ" evidence="4">
    <location>
        <begin position="1"/>
        <end position="30"/>
    </location>
</feature>
<name>A0A401QGI0_SCYTO</name>
<evidence type="ECO:0000256" key="2">
    <source>
        <dbReference type="ARBA" id="ARBA00022490"/>
    </source>
</evidence>
<keyword evidence="6" id="KW-1185">Reference proteome</keyword>
<dbReference type="STRING" id="75743.A0A401QGI0"/>
<accession>A0A401QGI0</accession>
<keyword evidence="3" id="KW-0677">Repeat</keyword>
<dbReference type="EMBL" id="BFAA01075281">
    <property type="protein sequence ID" value="GCB84452.1"/>
    <property type="molecule type" value="Genomic_DNA"/>
</dbReference>
<evidence type="ECO:0000256" key="1">
    <source>
        <dbReference type="ARBA" id="ARBA00004496"/>
    </source>
</evidence>
<comment type="caution">
    <text evidence="5">The sequence shown here is derived from an EMBL/GenBank/DDBJ whole genome shotgun (WGS) entry which is preliminary data.</text>
</comment>
<dbReference type="GO" id="GO:0005737">
    <property type="term" value="C:cytoplasm"/>
    <property type="evidence" value="ECO:0007669"/>
    <property type="project" value="UniProtKB-SubCell"/>
</dbReference>
<dbReference type="Proteomes" id="UP000288216">
    <property type="component" value="Unassembled WGS sequence"/>
</dbReference>
<proteinExistence type="predicted"/>
<sequence>MLQIGDRILTINGILTEESTLEETNQLLRDCAITSKVTLEVEFDVAESVVPSSGTFHVKLPKRSGVELGITISCEFLR</sequence>
<dbReference type="SUPFAM" id="SSF50156">
    <property type="entry name" value="PDZ domain-like"/>
    <property type="match status" value="1"/>
</dbReference>
<dbReference type="PROSITE" id="PS50106">
    <property type="entry name" value="PDZ"/>
    <property type="match status" value="1"/>
</dbReference>
<evidence type="ECO:0000313" key="5">
    <source>
        <dbReference type="EMBL" id="GCB84452.1"/>
    </source>
</evidence>
<dbReference type="InterPro" id="IPR043545">
    <property type="entry name" value="GRIP1/2"/>
</dbReference>
<dbReference type="InterPro" id="IPR036034">
    <property type="entry name" value="PDZ_sf"/>
</dbReference>
<dbReference type="PANTHER" id="PTHR46227:SF3">
    <property type="entry name" value="GLUTAMATE RECEPTOR-INTERACTING PROTEIN 1"/>
    <property type="match status" value="1"/>
</dbReference>
<dbReference type="OrthoDB" id="8849866at2759"/>